<proteinExistence type="predicted"/>
<sequence length="129" mass="14458">MVEGGKWWNKRKVAKVDTKVDAQRIWIEDRFTGGFLGGLMSDVSVGDRTFGMEGQDVGTGMSVAEECEGRSRLDQVCDEEETMDVANNNVVTGNANGDGKEFGERVHGDFRKSKWVIMKPKYLEDYVLD</sequence>
<name>A0AAV7W4H7_PLEWA</name>
<gene>
    <name evidence="1" type="ORF">NDU88_002417</name>
</gene>
<evidence type="ECO:0000313" key="2">
    <source>
        <dbReference type="Proteomes" id="UP001066276"/>
    </source>
</evidence>
<organism evidence="1 2">
    <name type="scientific">Pleurodeles waltl</name>
    <name type="common">Iberian ribbed newt</name>
    <dbReference type="NCBI Taxonomy" id="8319"/>
    <lineage>
        <taxon>Eukaryota</taxon>
        <taxon>Metazoa</taxon>
        <taxon>Chordata</taxon>
        <taxon>Craniata</taxon>
        <taxon>Vertebrata</taxon>
        <taxon>Euteleostomi</taxon>
        <taxon>Amphibia</taxon>
        <taxon>Batrachia</taxon>
        <taxon>Caudata</taxon>
        <taxon>Salamandroidea</taxon>
        <taxon>Salamandridae</taxon>
        <taxon>Pleurodelinae</taxon>
        <taxon>Pleurodeles</taxon>
    </lineage>
</organism>
<protein>
    <submittedName>
        <fullName evidence="1">Uncharacterized protein</fullName>
    </submittedName>
</protein>
<dbReference type="EMBL" id="JANPWB010000002">
    <property type="protein sequence ID" value="KAJ1207024.1"/>
    <property type="molecule type" value="Genomic_DNA"/>
</dbReference>
<keyword evidence="2" id="KW-1185">Reference proteome</keyword>
<dbReference type="AlphaFoldDB" id="A0AAV7W4H7"/>
<accession>A0AAV7W4H7</accession>
<dbReference type="Proteomes" id="UP001066276">
    <property type="component" value="Chromosome 1_2"/>
</dbReference>
<reference evidence="1" key="1">
    <citation type="journal article" date="2022" name="bioRxiv">
        <title>Sequencing and chromosome-scale assembly of the giantPleurodeles waltlgenome.</title>
        <authorList>
            <person name="Brown T."/>
            <person name="Elewa A."/>
            <person name="Iarovenko S."/>
            <person name="Subramanian E."/>
            <person name="Araus A.J."/>
            <person name="Petzold A."/>
            <person name="Susuki M."/>
            <person name="Suzuki K.-i.T."/>
            <person name="Hayashi T."/>
            <person name="Toyoda A."/>
            <person name="Oliveira C."/>
            <person name="Osipova E."/>
            <person name="Leigh N.D."/>
            <person name="Simon A."/>
            <person name="Yun M.H."/>
        </authorList>
    </citation>
    <scope>NUCLEOTIDE SEQUENCE</scope>
    <source>
        <strain evidence="1">20211129_DDA</strain>
        <tissue evidence="1">Liver</tissue>
    </source>
</reference>
<comment type="caution">
    <text evidence="1">The sequence shown here is derived from an EMBL/GenBank/DDBJ whole genome shotgun (WGS) entry which is preliminary data.</text>
</comment>
<evidence type="ECO:0000313" key="1">
    <source>
        <dbReference type="EMBL" id="KAJ1207024.1"/>
    </source>
</evidence>